<protein>
    <submittedName>
        <fullName evidence="2">Uncharacterized protein</fullName>
    </submittedName>
</protein>
<dbReference type="Proteomes" id="UP001497453">
    <property type="component" value="Chromosome 1"/>
</dbReference>
<evidence type="ECO:0000313" key="2">
    <source>
        <dbReference type="EMBL" id="CAL1697319.1"/>
    </source>
</evidence>
<feature type="transmembrane region" description="Helical" evidence="1">
    <location>
        <begin position="134"/>
        <end position="154"/>
    </location>
</feature>
<organism evidence="2 3">
    <name type="scientific">Somion occarium</name>
    <dbReference type="NCBI Taxonomy" id="3059160"/>
    <lineage>
        <taxon>Eukaryota</taxon>
        <taxon>Fungi</taxon>
        <taxon>Dikarya</taxon>
        <taxon>Basidiomycota</taxon>
        <taxon>Agaricomycotina</taxon>
        <taxon>Agaricomycetes</taxon>
        <taxon>Polyporales</taxon>
        <taxon>Cerrenaceae</taxon>
        <taxon>Somion</taxon>
    </lineage>
</organism>
<keyword evidence="1" id="KW-1133">Transmembrane helix</keyword>
<keyword evidence="3" id="KW-1185">Reference proteome</keyword>
<sequence>MSSSNATNETTEQLWFEQSINAAVYIGAMAWGLHAAVCYNAARTIILDKNKSSKIWLPFISTLFIMATINICCSINFNQLAWIDERGFPGGPLAFIVTQQNRPVNTASLATSIITIFLADGFLVHRCHVLWKKFYITGTLTLVLLASTVMSILHCVQASRANAALWDQTTLNLSVPYASLAMSLNILLTIVLVWRLLDLRRRLPITVTEEVRQRYNGVEALIVETALPYGLVSFIFVVLYGLGNTGSNLFVPLLVQLEGIIPALIIVRMIEGHAWSTDTLRRVGPAVHVFRGQEGRAAQETAPTTDDVSMFNLGNHSAHSLDIKVPANLV</sequence>
<feature type="transmembrane region" description="Helical" evidence="1">
    <location>
        <begin position="20"/>
        <end position="42"/>
    </location>
</feature>
<name>A0ABP1CRN5_9APHY</name>
<feature type="transmembrane region" description="Helical" evidence="1">
    <location>
        <begin position="218"/>
        <end position="243"/>
    </location>
</feature>
<accession>A0ABP1CRN5</accession>
<feature type="transmembrane region" description="Helical" evidence="1">
    <location>
        <begin position="103"/>
        <end position="122"/>
    </location>
</feature>
<reference evidence="3" key="1">
    <citation type="submission" date="2024-04" db="EMBL/GenBank/DDBJ databases">
        <authorList>
            <person name="Shaw F."/>
            <person name="Minotto A."/>
        </authorList>
    </citation>
    <scope>NUCLEOTIDE SEQUENCE [LARGE SCALE GENOMIC DNA]</scope>
</reference>
<feature type="transmembrane region" description="Helical" evidence="1">
    <location>
        <begin position="249"/>
        <end position="267"/>
    </location>
</feature>
<evidence type="ECO:0000313" key="3">
    <source>
        <dbReference type="Proteomes" id="UP001497453"/>
    </source>
</evidence>
<gene>
    <name evidence="2" type="ORF">GFSPODELE1_LOCUS1597</name>
</gene>
<proteinExistence type="predicted"/>
<dbReference type="EMBL" id="OZ037944">
    <property type="protein sequence ID" value="CAL1697319.1"/>
    <property type="molecule type" value="Genomic_DNA"/>
</dbReference>
<evidence type="ECO:0000256" key="1">
    <source>
        <dbReference type="SAM" id="Phobius"/>
    </source>
</evidence>
<feature type="transmembrane region" description="Helical" evidence="1">
    <location>
        <begin position="63"/>
        <end position="83"/>
    </location>
</feature>
<feature type="transmembrane region" description="Helical" evidence="1">
    <location>
        <begin position="174"/>
        <end position="197"/>
    </location>
</feature>
<keyword evidence="1" id="KW-0472">Membrane</keyword>
<keyword evidence="1" id="KW-0812">Transmembrane</keyword>